<dbReference type="PANTHER" id="PTHR13947:SF37">
    <property type="entry name" value="LD18367P"/>
    <property type="match status" value="1"/>
</dbReference>
<accession>A0AB37QNN0</accession>
<reference evidence="3 4" key="1">
    <citation type="submission" date="2018-08" db="EMBL/GenBank/DDBJ databases">
        <title>Recombination of ecologically and evolutionarily significant loci maintains genetic cohesion in the Pseudomonas syringae species complex.</title>
        <authorList>
            <person name="Dillon M."/>
            <person name="Thakur S."/>
            <person name="Almeida R.N.D."/>
            <person name="Weir B.S."/>
            <person name="Guttman D.S."/>
        </authorList>
    </citation>
    <scope>NUCLEOTIDE SEQUENCE [LARGE SCALE GENOMIC DNA]</scope>
    <source>
        <strain evidence="3 4">ICMP 5019</strain>
    </source>
</reference>
<dbReference type="CDD" id="cd04301">
    <property type="entry name" value="NAT_SF"/>
    <property type="match status" value="1"/>
</dbReference>
<dbReference type="Gene3D" id="3.40.630.30">
    <property type="match status" value="1"/>
</dbReference>
<name>A0AB37QNN0_9PSED</name>
<dbReference type="InterPro" id="IPR016181">
    <property type="entry name" value="Acyl_CoA_acyltransferase"/>
</dbReference>
<dbReference type="GO" id="GO:0008080">
    <property type="term" value="F:N-acetyltransferase activity"/>
    <property type="evidence" value="ECO:0007669"/>
    <property type="project" value="InterPro"/>
</dbReference>
<dbReference type="Proteomes" id="UP000272613">
    <property type="component" value="Unassembled WGS sequence"/>
</dbReference>
<evidence type="ECO:0000256" key="1">
    <source>
        <dbReference type="ARBA" id="ARBA00022679"/>
    </source>
</evidence>
<proteinExistence type="predicted"/>
<sequence>MCCLKCGRDFSLYIFANNFAPTAFGQSKGKACATREQWYEGRLTYSAWLRICINLRPPAKPIAMNIIITEVHPADIPHTVDFVMRARAEIFPLLDTVTVPPDLAGFEQVYLSGENGKFLIARCDERIIAAVGYLPYDHRFPQFDYTGRRTVEIVRLYVAPQFRCDGLASRLCQALWAHADADAIEVLYLHTHPFLPGAIRFWEKQGFAVTDVESDPVWNTTHMERVL</sequence>
<dbReference type="SUPFAM" id="SSF55729">
    <property type="entry name" value="Acyl-CoA N-acyltransferases (Nat)"/>
    <property type="match status" value="1"/>
</dbReference>
<dbReference type="EMBL" id="RBSH01000195">
    <property type="protein sequence ID" value="RMR99845.1"/>
    <property type="molecule type" value="Genomic_DNA"/>
</dbReference>
<evidence type="ECO:0000313" key="3">
    <source>
        <dbReference type="EMBL" id="RMR99845.1"/>
    </source>
</evidence>
<dbReference type="Pfam" id="PF00583">
    <property type="entry name" value="Acetyltransf_1"/>
    <property type="match status" value="1"/>
</dbReference>
<dbReference type="InterPro" id="IPR000182">
    <property type="entry name" value="GNAT_dom"/>
</dbReference>
<protein>
    <submittedName>
        <fullName evidence="3">GNAT family acetyltransferase</fullName>
    </submittedName>
</protein>
<comment type="caution">
    <text evidence="3">The sequence shown here is derived from an EMBL/GenBank/DDBJ whole genome shotgun (WGS) entry which is preliminary data.</text>
</comment>
<keyword evidence="1" id="KW-0808">Transferase</keyword>
<evidence type="ECO:0000313" key="4">
    <source>
        <dbReference type="Proteomes" id="UP000272613"/>
    </source>
</evidence>
<dbReference type="AlphaFoldDB" id="A0AB37QNN0"/>
<gene>
    <name evidence="3" type="ORF">ALP74_02327</name>
</gene>
<dbReference type="PROSITE" id="PS51186">
    <property type="entry name" value="GNAT"/>
    <property type="match status" value="1"/>
</dbReference>
<dbReference type="InterPro" id="IPR050769">
    <property type="entry name" value="NAT_camello-type"/>
</dbReference>
<organism evidence="3 4">
    <name type="scientific">Pseudomonas coronafaciens pv. garcae</name>
    <dbReference type="NCBI Taxonomy" id="251653"/>
    <lineage>
        <taxon>Bacteria</taxon>
        <taxon>Pseudomonadati</taxon>
        <taxon>Pseudomonadota</taxon>
        <taxon>Gammaproteobacteria</taxon>
        <taxon>Pseudomonadales</taxon>
        <taxon>Pseudomonadaceae</taxon>
        <taxon>Pseudomonas</taxon>
        <taxon>Pseudomonas coronafaciens</taxon>
    </lineage>
</organism>
<feature type="domain" description="N-acetyltransferase" evidence="2">
    <location>
        <begin position="66"/>
        <end position="227"/>
    </location>
</feature>
<evidence type="ECO:0000259" key="2">
    <source>
        <dbReference type="PROSITE" id="PS51186"/>
    </source>
</evidence>
<dbReference type="PANTHER" id="PTHR13947">
    <property type="entry name" value="GNAT FAMILY N-ACETYLTRANSFERASE"/>
    <property type="match status" value="1"/>
</dbReference>